<evidence type="ECO:0000259" key="2">
    <source>
        <dbReference type="Pfam" id="PF13406"/>
    </source>
</evidence>
<dbReference type="InterPro" id="IPR023346">
    <property type="entry name" value="Lysozyme-like_dom_sf"/>
</dbReference>
<dbReference type="AlphaFoldDB" id="A0A2M7BU11"/>
<evidence type="ECO:0000313" key="3">
    <source>
        <dbReference type="EMBL" id="PIV10048.1"/>
    </source>
</evidence>
<evidence type="ECO:0000256" key="1">
    <source>
        <dbReference type="SAM" id="Coils"/>
    </source>
</evidence>
<dbReference type="Proteomes" id="UP000229894">
    <property type="component" value="Unassembled WGS sequence"/>
</dbReference>
<name>A0A2M7BU11_9BACT</name>
<dbReference type="Gene3D" id="6.10.250.3150">
    <property type="match status" value="1"/>
</dbReference>
<feature type="domain" description="Transglycosylase SLT" evidence="2">
    <location>
        <begin position="248"/>
        <end position="382"/>
    </location>
</feature>
<dbReference type="SUPFAM" id="SSF53955">
    <property type="entry name" value="Lysozyme-like"/>
    <property type="match status" value="1"/>
</dbReference>
<sequence>FLSFILAVPFFVQAADIDGLRQDLEDQIKQKQAEINQYQQQIQENQNKSKTLKNEIQILEDQISQVQLEIKQIDLVIQKSTLNIQEIDSQINVLKGQINQKKDLLAEYIRMVAYADQETLLEIILKNEKFSDFFDQLNALETAQGEIHNVLASIHEVKEELNSRKLEIEEEREAQNRIKAVQLYQKRSIENIQWQKEDILDKTRGEERLYQQMIQGTQEEIVFIKEQLSLLEKYNITLDDAIQNALYAGAKTGIRPAFLLGVLENESRLGLNVGTGNWRDDMHQCYLSRGYITVANKQKDAFLQICQSLGLNPDLQPVSARPAAYAGCGGAMGIAQFMPTTWMGYKDRIAGLTGNNLANPWNLQDAFLAAAIKLADAGANQKTYTAERKAYAMYIGGKYWSGLLSVAERAMVYAKEFQKEYFD</sequence>
<organism evidence="3 4">
    <name type="scientific">Candidatus Portnoybacteria bacterium CG03_land_8_20_14_0_80_41_10</name>
    <dbReference type="NCBI Taxonomy" id="1974808"/>
    <lineage>
        <taxon>Bacteria</taxon>
        <taxon>Candidatus Portnoyibacteriota</taxon>
    </lineage>
</organism>
<accession>A0A2M7BU11</accession>
<comment type="caution">
    <text evidence="3">The sequence shown here is derived from an EMBL/GenBank/DDBJ whole genome shotgun (WGS) entry which is preliminary data.</text>
</comment>
<feature type="coiled-coil region" evidence="1">
    <location>
        <begin position="140"/>
        <end position="178"/>
    </location>
</feature>
<dbReference type="Gene3D" id="1.10.8.350">
    <property type="entry name" value="Bacterial muramidase"/>
    <property type="match status" value="1"/>
</dbReference>
<evidence type="ECO:0000313" key="4">
    <source>
        <dbReference type="Proteomes" id="UP000229894"/>
    </source>
</evidence>
<proteinExistence type="predicted"/>
<feature type="non-terminal residue" evidence="3">
    <location>
        <position position="1"/>
    </location>
</feature>
<dbReference type="InterPro" id="IPR031304">
    <property type="entry name" value="SLT_2"/>
</dbReference>
<keyword evidence="1" id="KW-0175">Coiled coil</keyword>
<feature type="coiled-coil region" evidence="1">
    <location>
        <begin position="14"/>
        <end position="76"/>
    </location>
</feature>
<reference evidence="4" key="1">
    <citation type="submission" date="2017-09" db="EMBL/GenBank/DDBJ databases">
        <title>Depth-based differentiation of microbial function through sediment-hosted aquifers and enrichment of novel symbionts in the deep terrestrial subsurface.</title>
        <authorList>
            <person name="Probst A.J."/>
            <person name="Ladd B."/>
            <person name="Jarett J.K."/>
            <person name="Geller-Mcgrath D.E."/>
            <person name="Sieber C.M.K."/>
            <person name="Emerson J.B."/>
            <person name="Anantharaman K."/>
            <person name="Thomas B.C."/>
            <person name="Malmstrom R."/>
            <person name="Stieglmeier M."/>
            <person name="Klingl A."/>
            <person name="Woyke T."/>
            <person name="Ryan C.M."/>
            <person name="Banfield J.F."/>
        </authorList>
    </citation>
    <scope>NUCLEOTIDE SEQUENCE [LARGE SCALE GENOMIC DNA]</scope>
</reference>
<protein>
    <recommendedName>
        <fullName evidence="2">Transglycosylase SLT domain-containing protein</fullName>
    </recommendedName>
</protein>
<dbReference type="Pfam" id="PF13406">
    <property type="entry name" value="SLT_2"/>
    <property type="match status" value="1"/>
</dbReference>
<dbReference type="EMBL" id="PEUX01000060">
    <property type="protein sequence ID" value="PIV10048.1"/>
    <property type="molecule type" value="Genomic_DNA"/>
</dbReference>
<gene>
    <name evidence="3" type="ORF">COS49_02640</name>
</gene>